<dbReference type="Proteomes" id="UP001198571">
    <property type="component" value="Unassembled WGS sequence"/>
</dbReference>
<dbReference type="PROSITE" id="PS50994">
    <property type="entry name" value="INTEGRASE"/>
    <property type="match status" value="1"/>
</dbReference>
<evidence type="ECO:0000313" key="2">
    <source>
        <dbReference type="EMBL" id="MCB5412261.1"/>
    </source>
</evidence>
<feature type="domain" description="Integrase catalytic" evidence="1">
    <location>
        <begin position="308"/>
        <end position="494"/>
    </location>
</feature>
<protein>
    <submittedName>
        <fullName evidence="2">Transposase family protein</fullName>
    </submittedName>
</protein>
<dbReference type="Gene3D" id="3.30.420.10">
    <property type="entry name" value="Ribonuclease H-like superfamily/Ribonuclease H"/>
    <property type="match status" value="1"/>
</dbReference>
<dbReference type="RefSeq" id="WP_226937686.1">
    <property type="nucleotide sequence ID" value="NZ_JACDXX010000036.1"/>
</dbReference>
<name>A0ABS8CS84_9RHOB</name>
<keyword evidence="3" id="KW-1185">Reference proteome</keyword>
<dbReference type="InterPro" id="IPR012337">
    <property type="entry name" value="RNaseH-like_sf"/>
</dbReference>
<comment type="caution">
    <text evidence="2">The sequence shown here is derived from an EMBL/GenBank/DDBJ whole genome shotgun (WGS) entry which is preliminary data.</text>
</comment>
<proteinExistence type="predicted"/>
<gene>
    <name evidence="2" type="ORF">H0485_20015</name>
</gene>
<dbReference type="InterPro" id="IPR036397">
    <property type="entry name" value="RNaseH_sf"/>
</dbReference>
<dbReference type="SUPFAM" id="SSF53098">
    <property type="entry name" value="Ribonuclease H-like"/>
    <property type="match status" value="1"/>
</dbReference>
<sequence>MSGPSSLLSVGTRFELNKRIGAVIEQRRNSVIVLWEEFVDPQTGEVFAPIAESLEAPVISDADLRGALRILYRPSVGGEKSGRPLFLRSDKEVARQKWRLCHVQAATLLIEQGLLKPTRASFVQNALLLLSKGDQIYREMLLRKAQGEKKRGGATITIGQQQRPPRSAAQVHKWYLSFKREGPAGLFDRYSRSGNRSDRYDPAIMAIVRSVINTRLDEERCTVASIVDSVQAACLLHYERHGRRGSLKMPGYEFVHDLIDALAPIEHQIRRRGFAVAYKDMHSLGVGITTSRAFERVEIDEHSLDLMVILQGFGIWDWLTAEEREQLNLNGTASRVTISAAIDVHTRCIVAMRMSAGSTTTLARDTIEMLVQDKTPVADALGAHDPWDMYGRPEKIVFDRGPTYLTDELYDLLAELGIGYLGAPARKPWLRPFIERLFRTVHNGLVQRFSGRTFSDVVAKGENDAQDVRRRMIWNRRADFVADGLGSSGSGYAA</sequence>
<evidence type="ECO:0000259" key="1">
    <source>
        <dbReference type="PROSITE" id="PS50994"/>
    </source>
</evidence>
<organism evidence="2 3">
    <name type="scientific">Pseudogemmobacter faecipullorum</name>
    <dbReference type="NCBI Taxonomy" id="2755041"/>
    <lineage>
        <taxon>Bacteria</taxon>
        <taxon>Pseudomonadati</taxon>
        <taxon>Pseudomonadota</taxon>
        <taxon>Alphaproteobacteria</taxon>
        <taxon>Rhodobacterales</taxon>
        <taxon>Paracoccaceae</taxon>
        <taxon>Pseudogemmobacter</taxon>
    </lineage>
</organism>
<dbReference type="EMBL" id="JACDXX010000036">
    <property type="protein sequence ID" value="MCB5412261.1"/>
    <property type="molecule type" value="Genomic_DNA"/>
</dbReference>
<reference evidence="2 3" key="1">
    <citation type="submission" date="2020-07" db="EMBL/GenBank/DDBJ databases">
        <title>Pseudogemmobacter sp. nov., isolated from poultry manure in Taiwan.</title>
        <authorList>
            <person name="Lin S.-Y."/>
            <person name="Tang Y.-S."/>
            <person name="Young C.-C."/>
        </authorList>
    </citation>
    <scope>NUCLEOTIDE SEQUENCE [LARGE SCALE GENOMIC DNA]</scope>
    <source>
        <strain evidence="2 3">CC-YST710</strain>
    </source>
</reference>
<evidence type="ECO:0000313" key="3">
    <source>
        <dbReference type="Proteomes" id="UP001198571"/>
    </source>
</evidence>
<dbReference type="InterPro" id="IPR001584">
    <property type="entry name" value="Integrase_cat-core"/>
</dbReference>
<accession>A0ABS8CS84</accession>